<dbReference type="VEuPathDB" id="TriTrypDB:TM35_000641020"/>
<feature type="compositionally biased region" description="Pro residues" evidence="1">
    <location>
        <begin position="116"/>
        <end position="125"/>
    </location>
</feature>
<name>A0A1X0NHL7_9TRYP</name>
<feature type="compositionally biased region" description="Gly residues" evidence="1">
    <location>
        <begin position="154"/>
        <end position="163"/>
    </location>
</feature>
<evidence type="ECO:0000313" key="4">
    <source>
        <dbReference type="Proteomes" id="UP000192257"/>
    </source>
</evidence>
<evidence type="ECO:0000256" key="1">
    <source>
        <dbReference type="SAM" id="MobiDB-lite"/>
    </source>
</evidence>
<feature type="non-terminal residue" evidence="3">
    <location>
        <position position="266"/>
    </location>
</feature>
<keyword evidence="4" id="KW-1185">Reference proteome</keyword>
<dbReference type="Proteomes" id="UP000192257">
    <property type="component" value="Unassembled WGS sequence"/>
</dbReference>
<dbReference type="AlphaFoldDB" id="A0A1X0NHL7"/>
<evidence type="ECO:0008006" key="5">
    <source>
        <dbReference type="Google" id="ProtNLM"/>
    </source>
</evidence>
<evidence type="ECO:0000313" key="3">
    <source>
        <dbReference type="EMBL" id="ORC83570.1"/>
    </source>
</evidence>
<reference evidence="3 4" key="1">
    <citation type="submission" date="2017-03" db="EMBL/GenBank/DDBJ databases">
        <title>An alternative strategy for trypanosome survival in the mammalian bloodstream revealed through genome and transcriptome analysis of the ubiquitous bovine parasite Trypanosoma (Megatrypanum) theileri.</title>
        <authorList>
            <person name="Kelly S."/>
            <person name="Ivens A."/>
            <person name="Mott A."/>
            <person name="O'Neill E."/>
            <person name="Emms D."/>
            <person name="Macleod O."/>
            <person name="Voorheis P."/>
            <person name="Matthews J."/>
            <person name="Matthews K."/>
            <person name="Carrington M."/>
        </authorList>
    </citation>
    <scope>NUCLEOTIDE SEQUENCE [LARGE SCALE GENOMIC DNA]</scope>
    <source>
        <strain evidence="3">Edinburgh</strain>
    </source>
</reference>
<feature type="compositionally biased region" description="Polar residues" evidence="1">
    <location>
        <begin position="39"/>
        <end position="49"/>
    </location>
</feature>
<comment type="caution">
    <text evidence="3">The sequence shown here is derived from an EMBL/GenBank/DDBJ whole genome shotgun (WGS) entry which is preliminary data.</text>
</comment>
<dbReference type="GeneID" id="39990823"/>
<organism evidence="3 4">
    <name type="scientific">Trypanosoma theileri</name>
    <dbReference type="NCBI Taxonomy" id="67003"/>
    <lineage>
        <taxon>Eukaryota</taxon>
        <taxon>Discoba</taxon>
        <taxon>Euglenozoa</taxon>
        <taxon>Kinetoplastea</taxon>
        <taxon>Metakinetoplastina</taxon>
        <taxon>Trypanosomatida</taxon>
        <taxon>Trypanosomatidae</taxon>
        <taxon>Trypanosoma</taxon>
    </lineage>
</organism>
<accession>A0A1X0NHL7</accession>
<dbReference type="RefSeq" id="XP_028877636.1">
    <property type="nucleotide sequence ID" value="XM_029031043.1"/>
</dbReference>
<dbReference type="EMBL" id="NBCO01000064">
    <property type="protein sequence ID" value="ORC83570.1"/>
    <property type="molecule type" value="Genomic_DNA"/>
</dbReference>
<sequence>MMMRGVLYLLALILSLHCVFVVGADDSADPEGSHPLGQETRQAQQTQRLGSEGNVCPQDNTDTSCKTTGVELNTSPANCGDLAEKKDCTTIVPKTESTCSKASEGSDDGSPCPFAGSPPPPPPTVNPDSDDTSCKDGTGVPTKGPCPPNTKIAGGAGGAGGADSGTLQRPQGPAPGGDGEREKQRQLESQREANDDAVSGPPGTSHGKGQAASQPAVKAPDNNQRGHDNVNSVDQDVRTEETTPVQVISEGADQNNGNQQPGGNGS</sequence>
<feature type="region of interest" description="Disordered" evidence="1">
    <location>
        <begin position="97"/>
        <end position="266"/>
    </location>
</feature>
<gene>
    <name evidence="3" type="ORF">TM35_000641020</name>
</gene>
<proteinExistence type="predicted"/>
<keyword evidence="2" id="KW-0732">Signal</keyword>
<feature type="compositionally biased region" description="Basic and acidic residues" evidence="1">
    <location>
        <begin position="178"/>
        <end position="194"/>
    </location>
</feature>
<feature type="chain" id="PRO_5012122900" description="Mucin-associated surface protein (MASP)" evidence="2">
    <location>
        <begin position="25"/>
        <end position="266"/>
    </location>
</feature>
<evidence type="ECO:0000256" key="2">
    <source>
        <dbReference type="SAM" id="SignalP"/>
    </source>
</evidence>
<feature type="region of interest" description="Disordered" evidence="1">
    <location>
        <begin position="27"/>
        <end position="62"/>
    </location>
</feature>
<feature type="signal peptide" evidence="2">
    <location>
        <begin position="1"/>
        <end position="24"/>
    </location>
</feature>
<protein>
    <recommendedName>
        <fullName evidence="5">Mucin-associated surface protein (MASP)</fullName>
    </recommendedName>
</protein>